<gene>
    <name evidence="3" type="ORF">L0661_03785</name>
</gene>
<dbReference type="RefSeq" id="WP_235176886.1">
    <property type="nucleotide sequence ID" value="NZ_JAKFFV010000003.1"/>
</dbReference>
<proteinExistence type="predicted"/>
<dbReference type="Gene3D" id="3.40.50.850">
    <property type="entry name" value="Isochorismatase-like"/>
    <property type="match status" value="1"/>
</dbReference>
<accession>A0A9X1TZN7</accession>
<dbReference type="Pfam" id="PF00857">
    <property type="entry name" value="Isochorismatase"/>
    <property type="match status" value="1"/>
</dbReference>
<evidence type="ECO:0000256" key="1">
    <source>
        <dbReference type="ARBA" id="ARBA00022801"/>
    </source>
</evidence>
<dbReference type="GO" id="GO:0016787">
    <property type="term" value="F:hydrolase activity"/>
    <property type="evidence" value="ECO:0007669"/>
    <property type="project" value="UniProtKB-KW"/>
</dbReference>
<dbReference type="InterPro" id="IPR036380">
    <property type="entry name" value="Isochorismatase-like_sf"/>
</dbReference>
<evidence type="ECO:0000313" key="4">
    <source>
        <dbReference type="Proteomes" id="UP001139411"/>
    </source>
</evidence>
<sequence length="190" mass="21142">MDRKTETSEPRKGLLIIDMQNGSFTADSRRYDPEGVVARINALAAAFRKNGLPVIFIQHDGTKLDEYIPNTHDWQLLADLNVEKQDLILAKEAHDAFYNTELETKLNALNVGELVITGSATDFCVESTVQVALSKDYDITVVEDAHTTGDKPHLSAEQIITHYNFIWGNMIPTKGRIELNTSEALIASLV</sequence>
<comment type="caution">
    <text evidence="3">The sequence shown here is derived from an EMBL/GenBank/DDBJ whole genome shotgun (WGS) entry which is preliminary data.</text>
</comment>
<organism evidence="3 4">
    <name type="scientific">Dyadobacter chenhuakuii</name>
    <dbReference type="NCBI Taxonomy" id="2909339"/>
    <lineage>
        <taxon>Bacteria</taxon>
        <taxon>Pseudomonadati</taxon>
        <taxon>Bacteroidota</taxon>
        <taxon>Cytophagia</taxon>
        <taxon>Cytophagales</taxon>
        <taxon>Spirosomataceae</taxon>
        <taxon>Dyadobacter</taxon>
    </lineage>
</organism>
<evidence type="ECO:0000313" key="3">
    <source>
        <dbReference type="EMBL" id="MCF2497411.1"/>
    </source>
</evidence>
<dbReference type="AlphaFoldDB" id="A0A9X1TZN7"/>
<name>A0A9X1TZN7_9BACT</name>
<reference evidence="3" key="1">
    <citation type="submission" date="2022-01" db="EMBL/GenBank/DDBJ databases">
        <title>Novel species in genus Dyadobacter.</title>
        <authorList>
            <person name="Ma C."/>
        </authorList>
    </citation>
    <scope>NUCLEOTIDE SEQUENCE</scope>
    <source>
        <strain evidence="3">CY357</strain>
    </source>
</reference>
<dbReference type="CDD" id="cd01014">
    <property type="entry name" value="nicotinamidase_related"/>
    <property type="match status" value="1"/>
</dbReference>
<keyword evidence="1 3" id="KW-0378">Hydrolase</keyword>
<evidence type="ECO:0000259" key="2">
    <source>
        <dbReference type="Pfam" id="PF00857"/>
    </source>
</evidence>
<dbReference type="SUPFAM" id="SSF52499">
    <property type="entry name" value="Isochorismatase-like hydrolases"/>
    <property type="match status" value="1"/>
</dbReference>
<dbReference type="Proteomes" id="UP001139411">
    <property type="component" value="Unassembled WGS sequence"/>
</dbReference>
<dbReference type="EMBL" id="JAKFFV010000003">
    <property type="protein sequence ID" value="MCF2497411.1"/>
    <property type="molecule type" value="Genomic_DNA"/>
</dbReference>
<feature type="domain" description="Isochorismatase-like" evidence="2">
    <location>
        <begin position="14"/>
        <end position="151"/>
    </location>
</feature>
<dbReference type="InterPro" id="IPR000868">
    <property type="entry name" value="Isochorismatase-like_dom"/>
</dbReference>
<protein>
    <submittedName>
        <fullName evidence="3">Cysteine hydrolase</fullName>
    </submittedName>
</protein>
<dbReference type="InterPro" id="IPR050272">
    <property type="entry name" value="Isochorismatase-like_hydrls"/>
</dbReference>
<dbReference type="PANTHER" id="PTHR43540:SF6">
    <property type="entry name" value="ISOCHORISMATASE-LIKE DOMAIN-CONTAINING PROTEIN"/>
    <property type="match status" value="1"/>
</dbReference>
<dbReference type="PANTHER" id="PTHR43540">
    <property type="entry name" value="PEROXYUREIDOACRYLATE/UREIDOACRYLATE AMIDOHYDROLASE-RELATED"/>
    <property type="match status" value="1"/>
</dbReference>